<gene>
    <name evidence="1" type="ORF">E1181_05840</name>
</gene>
<accession>A0A4R4W1Z6</accession>
<dbReference type="EMBL" id="SMKS01000005">
    <property type="protein sequence ID" value="TDD08985.1"/>
    <property type="molecule type" value="Genomic_DNA"/>
</dbReference>
<evidence type="ECO:0000313" key="2">
    <source>
        <dbReference type="Proteomes" id="UP000295674"/>
    </source>
</evidence>
<sequence>MKPQQPDQAYRAARDAVLIAARQTGADALGEDVYWTLGSLRQLLTSLDAALGSFGDGLVDRACAGELTNVEGPFAGDPVESALTANQWLDRARTHLAEARDAADNAHIAIAGMARSR</sequence>
<dbReference type="RefSeq" id="WP_132672855.1">
    <property type="nucleotide sequence ID" value="NZ_SMKS01000005.1"/>
</dbReference>
<evidence type="ECO:0000313" key="1">
    <source>
        <dbReference type="EMBL" id="TDD08985.1"/>
    </source>
</evidence>
<proteinExistence type="predicted"/>
<comment type="caution">
    <text evidence="1">The sequence shown here is derived from an EMBL/GenBank/DDBJ whole genome shotgun (WGS) entry which is preliminary data.</text>
</comment>
<name>A0A4R4W1Z6_9PSEU</name>
<protein>
    <recommendedName>
        <fullName evidence="3">ESX-1 secretion-associated protein</fullName>
    </recommendedName>
</protein>
<dbReference type="Proteomes" id="UP000295674">
    <property type="component" value="Unassembled WGS sequence"/>
</dbReference>
<reference evidence="1 2" key="1">
    <citation type="submission" date="2019-03" db="EMBL/GenBank/DDBJ databases">
        <title>Draft genome sequences of novel Actinobacteria.</title>
        <authorList>
            <person name="Sahin N."/>
            <person name="Ay H."/>
            <person name="Saygin H."/>
        </authorList>
    </citation>
    <scope>NUCLEOTIDE SEQUENCE [LARGE SCALE GENOMIC DNA]</scope>
    <source>
        <strain evidence="1 2">16K309</strain>
    </source>
</reference>
<organism evidence="1 2">
    <name type="scientific">Saccharopolyspora terrae</name>
    <dbReference type="NCBI Taxonomy" id="2530384"/>
    <lineage>
        <taxon>Bacteria</taxon>
        <taxon>Bacillati</taxon>
        <taxon>Actinomycetota</taxon>
        <taxon>Actinomycetes</taxon>
        <taxon>Pseudonocardiales</taxon>
        <taxon>Pseudonocardiaceae</taxon>
        <taxon>Saccharopolyspora</taxon>
    </lineage>
</organism>
<dbReference type="AlphaFoldDB" id="A0A4R4W1Z6"/>
<dbReference type="OrthoDB" id="9856024at2"/>
<evidence type="ECO:0008006" key="3">
    <source>
        <dbReference type="Google" id="ProtNLM"/>
    </source>
</evidence>
<keyword evidence="2" id="KW-1185">Reference proteome</keyword>